<dbReference type="SMART" id="SM00839">
    <property type="entry name" value="ELFV_dehydrog"/>
    <property type="match status" value="1"/>
</dbReference>
<keyword evidence="12" id="KW-1185">Reference proteome</keyword>
<dbReference type="EMBL" id="MJEH01000011">
    <property type="protein sequence ID" value="OEH93482.1"/>
    <property type="molecule type" value="Genomic_DNA"/>
</dbReference>
<dbReference type="PANTHER" id="PTHR11606:SF13">
    <property type="entry name" value="GLUTAMATE DEHYDROGENASE 1, MITOCHONDRIAL"/>
    <property type="match status" value="1"/>
</dbReference>
<dbReference type="Pfam" id="PF02812">
    <property type="entry name" value="ELFV_dehydrog_N"/>
    <property type="match status" value="1"/>
</dbReference>
<dbReference type="CDD" id="cd01076">
    <property type="entry name" value="NAD_bind_1_Glu_DH"/>
    <property type="match status" value="1"/>
</dbReference>
<feature type="site" description="Important for catalysis" evidence="8">
    <location>
        <position position="158"/>
    </location>
</feature>
<reference evidence="11 12" key="1">
    <citation type="submission" date="2016-08" db="EMBL/GenBank/DDBJ databases">
        <title>Genome of Bacillus solimangrovi GH2-4.</title>
        <authorList>
            <person name="Lim S."/>
            <person name="Kim B.-C."/>
        </authorList>
    </citation>
    <scope>NUCLEOTIDE SEQUENCE [LARGE SCALE GENOMIC DNA]</scope>
    <source>
        <strain evidence="11 12">GH2-4</strain>
    </source>
</reference>
<dbReference type="FunFam" id="3.40.50.10860:FF:000008">
    <property type="entry name" value="Glutamate dehydrogenase"/>
    <property type="match status" value="1"/>
</dbReference>
<evidence type="ECO:0000313" key="12">
    <source>
        <dbReference type="Proteomes" id="UP000095209"/>
    </source>
</evidence>
<dbReference type="InterPro" id="IPR006095">
    <property type="entry name" value="Glu/Leu/Phe/Val/Trp_DH"/>
</dbReference>
<evidence type="ECO:0000256" key="9">
    <source>
        <dbReference type="RuleBase" id="RU004417"/>
    </source>
</evidence>
<dbReference type="InterPro" id="IPR006096">
    <property type="entry name" value="Glu/Leu/Phe/Val/Trp_DH_C"/>
</dbReference>
<feature type="binding site" evidence="7">
    <location>
        <position position="233"/>
    </location>
    <ligand>
        <name>NAD(+)</name>
        <dbReference type="ChEBI" id="CHEBI:57540"/>
    </ligand>
</feature>
<evidence type="ECO:0000256" key="7">
    <source>
        <dbReference type="PIRSR" id="PIRSR000185-2"/>
    </source>
</evidence>
<name>A0A1E5LHD0_9BACI</name>
<comment type="similarity">
    <text evidence="1 5 9">Belongs to the Glu/Leu/Phe/Val dehydrogenases family.</text>
</comment>
<sequence>MVADKSNGNQRNTEDSLDVLKSTQTVVNKALDKLGYPEEVFELLKEPLRLMTVRIPVRMDDGSVKIFTGYRAQHNDAVGPTKGGVRFHPKVTEKEVKALSIWMSLKAGIVDLPYGGGKGGIVCDPRDMSFRELERLSRGYVRAISQIVGPTKDIPAPDVFTNSQIMAWMMDEYSRIDEFNNPGFITGKPLVLGGSHGRESATAKGVTICIHQALKKRGIALKGARVVVQGFGNAGSFLAKFMHDAGAKVIGISDANGGLHDPEGLDIDYLLDRRDSFGTVTNLFKNTITNQELLELDCDILVPAAIENQITEENAHNIKAEVIVEAANGPTTLEATRILTERGILLVPDVLASAGGVTVSYFEWVQNNQGYYWTEEEVEEKLEKVIVKAFENVYETAHTRNVDMRLAAYMIGVRKMAEASRFRGWV</sequence>
<dbReference type="Gene3D" id="3.40.50.720">
    <property type="entry name" value="NAD(P)-binding Rossmann-like Domain"/>
    <property type="match status" value="1"/>
</dbReference>
<dbReference type="InterPro" id="IPR046346">
    <property type="entry name" value="Aminoacid_DH-like_N_sf"/>
</dbReference>
<gene>
    <name evidence="11" type="ORF">BFG57_00360</name>
</gene>
<evidence type="ECO:0000313" key="11">
    <source>
        <dbReference type="EMBL" id="OEH93482.1"/>
    </source>
</evidence>
<dbReference type="STRING" id="1305675.BFG57_00360"/>
<evidence type="ECO:0000256" key="5">
    <source>
        <dbReference type="PIRNR" id="PIRNR000185"/>
    </source>
</evidence>
<feature type="binding site" evidence="7">
    <location>
        <position position="202"/>
    </location>
    <ligand>
        <name>NAD(+)</name>
        <dbReference type="ChEBI" id="CHEBI:57540"/>
    </ligand>
</feature>
<feature type="binding site" evidence="7">
    <location>
        <position position="360"/>
    </location>
    <ligand>
        <name>substrate</name>
    </ligand>
</feature>
<feature type="binding site" evidence="7">
    <location>
        <position position="82"/>
    </location>
    <ligand>
        <name>substrate</name>
    </ligand>
</feature>
<evidence type="ECO:0000256" key="3">
    <source>
        <dbReference type="ARBA" id="ARBA00023002"/>
    </source>
</evidence>
<organism evidence="11 12">
    <name type="scientific">Bacillus solimangrovi</name>
    <dbReference type="NCBI Taxonomy" id="1305675"/>
    <lineage>
        <taxon>Bacteria</taxon>
        <taxon>Bacillati</taxon>
        <taxon>Bacillota</taxon>
        <taxon>Bacilli</taxon>
        <taxon>Bacillales</taxon>
        <taxon>Bacillaceae</taxon>
        <taxon>Bacillus</taxon>
    </lineage>
</organism>
<dbReference type="InterPro" id="IPR033524">
    <property type="entry name" value="Glu/Leu/Phe/Val_DH_AS"/>
</dbReference>
<dbReference type="PIRSF" id="PIRSF000185">
    <property type="entry name" value="Glu_DH"/>
    <property type="match status" value="1"/>
</dbReference>
<keyword evidence="4 7" id="KW-0520">NAD</keyword>
<feature type="binding site" evidence="7">
    <location>
        <position position="106"/>
    </location>
    <ligand>
        <name>substrate</name>
    </ligand>
</feature>
<dbReference type="InterPro" id="IPR033922">
    <property type="entry name" value="NAD_bind_Glu_DH"/>
</dbReference>
<protein>
    <recommendedName>
        <fullName evidence="2 5">Glutamate dehydrogenase</fullName>
    </recommendedName>
</protein>
<proteinExistence type="inferred from homology"/>
<dbReference type="InterPro" id="IPR006097">
    <property type="entry name" value="Glu/Leu/Phe/Val/Trp_DH_dimer"/>
</dbReference>
<evidence type="ECO:0000256" key="4">
    <source>
        <dbReference type="ARBA" id="ARBA00023027"/>
    </source>
</evidence>
<dbReference type="Proteomes" id="UP000095209">
    <property type="component" value="Unassembled WGS sequence"/>
</dbReference>
<dbReference type="InterPro" id="IPR036291">
    <property type="entry name" value="NAD(P)-bd_dom_sf"/>
</dbReference>
<dbReference type="PRINTS" id="PR00082">
    <property type="entry name" value="GLFDHDRGNASE"/>
</dbReference>
<evidence type="ECO:0000256" key="8">
    <source>
        <dbReference type="PIRSR" id="PIRSR000185-3"/>
    </source>
</evidence>
<accession>A0A1E5LHD0</accession>
<dbReference type="Gene3D" id="3.40.50.10860">
    <property type="entry name" value="Leucine Dehydrogenase, chain A, domain 1"/>
    <property type="match status" value="1"/>
</dbReference>
<evidence type="ECO:0000256" key="6">
    <source>
        <dbReference type="PIRSR" id="PIRSR000185-1"/>
    </source>
</evidence>
<dbReference type="RefSeq" id="WP_069716385.1">
    <property type="nucleotide sequence ID" value="NZ_MJEH01000011.1"/>
</dbReference>
<feature type="domain" description="Glutamate/phenylalanine/leucine/valine/L-tryptophan dehydrogenase C-terminal" evidence="10">
    <location>
        <begin position="195"/>
        <end position="424"/>
    </location>
</feature>
<dbReference type="AlphaFoldDB" id="A0A1E5LHD0"/>
<dbReference type="PANTHER" id="PTHR11606">
    <property type="entry name" value="GLUTAMATE DEHYDROGENASE"/>
    <property type="match status" value="1"/>
</dbReference>
<dbReference type="Pfam" id="PF00208">
    <property type="entry name" value="ELFV_dehydrog"/>
    <property type="match status" value="1"/>
</dbReference>
<dbReference type="FunFam" id="3.40.50.720:FF:000212">
    <property type="entry name" value="Glutamate dehydrogenase"/>
    <property type="match status" value="1"/>
</dbReference>
<dbReference type="SUPFAM" id="SSF51735">
    <property type="entry name" value="NAD(P)-binding Rossmann-fold domains"/>
    <property type="match status" value="1"/>
</dbReference>
<evidence type="ECO:0000256" key="2">
    <source>
        <dbReference type="ARBA" id="ARBA00012896"/>
    </source>
</evidence>
<evidence type="ECO:0000259" key="10">
    <source>
        <dbReference type="SMART" id="SM00839"/>
    </source>
</evidence>
<feature type="active site" description="Proton donor" evidence="6">
    <location>
        <position position="118"/>
    </location>
</feature>
<comment type="caution">
    <text evidence="11">The sequence shown here is derived from an EMBL/GenBank/DDBJ whole genome shotgun (WGS) entry which is preliminary data.</text>
</comment>
<dbReference type="InterPro" id="IPR014362">
    <property type="entry name" value="Glu_DH"/>
</dbReference>
<dbReference type="OrthoDB" id="9803297at2"/>
<evidence type="ECO:0000256" key="1">
    <source>
        <dbReference type="ARBA" id="ARBA00006382"/>
    </source>
</evidence>
<dbReference type="GO" id="GO:0000166">
    <property type="term" value="F:nucleotide binding"/>
    <property type="evidence" value="ECO:0007669"/>
    <property type="project" value="UniProtKB-KW"/>
</dbReference>
<dbReference type="GO" id="GO:0006538">
    <property type="term" value="P:L-glutamate catabolic process"/>
    <property type="evidence" value="ECO:0007669"/>
    <property type="project" value="TreeGrafter"/>
</dbReference>
<keyword evidence="3 5" id="KW-0560">Oxidoreductase</keyword>
<keyword evidence="7" id="KW-0547">Nucleotide-binding</keyword>
<dbReference type="GO" id="GO:0004352">
    <property type="term" value="F:glutamate dehydrogenase (NAD+) activity"/>
    <property type="evidence" value="ECO:0007669"/>
    <property type="project" value="UniProtKB-ARBA"/>
</dbReference>
<dbReference type="SUPFAM" id="SSF53223">
    <property type="entry name" value="Aminoacid dehydrogenase-like, N-terminal domain"/>
    <property type="match status" value="1"/>
</dbReference>
<dbReference type="PROSITE" id="PS00074">
    <property type="entry name" value="GLFV_DEHYDROGENASE"/>
    <property type="match status" value="1"/>
</dbReference>